<proteinExistence type="predicted"/>
<sequence length="537" mass="61567">MINRNAVYSTNCLFRQFFYCIHCKRCIGNRGKSTKSAVESTTVHLAIDKDAPEIKRSRTTSTNVDGENANTNNGNGNRNRKGNEKEKAKEEENGNKNRSGIRSGNGNEITDVNSVIVERMKRIIEEKITTQLTSISSLRNSNDPHIRSMLTESDFGDPNRESRIKASMYIKSEPLLSRNKHAKDIYQSKPWTGEESSHDANLRMILDSTPKQKPILNDPVASLRHKKRITPQARLSNARDVSLDYKLNKKLDSDLEESRFREMYKERLLGPSMLLNSSASSAIDYVGAVASNKINASINQQTGKFDDEPRMQDVRGKPLSSEHLKNCTDLNYFMNQILNKQEVLPPWIEAQQNLDKSVSSFRANLDQLWFKWIVNDSIMSNVVNKLNTSLDEILNVYEKDIKKITFADNKLPDVDLKYIKKKVESLNNEVRHYNLQCPSLSGHKLKLDAEKEIKASYWRTLEQFPTSIEQWLEVNKGRNKKRSDSVKNDGWISTSKNMLGLFRESAPDIHENKEIDTNLHIWQAIKDIFKPDTKKKS</sequence>
<feature type="compositionally biased region" description="Low complexity" evidence="1">
    <location>
        <begin position="66"/>
        <end position="77"/>
    </location>
</feature>
<name>A5E5H6_LODEL</name>
<dbReference type="GeneID" id="5231254"/>
<feature type="region of interest" description="Disordered" evidence="1">
    <location>
        <begin position="49"/>
        <end position="108"/>
    </location>
</feature>
<feature type="compositionally biased region" description="Basic and acidic residues" evidence="1">
    <location>
        <begin position="81"/>
        <end position="95"/>
    </location>
</feature>
<dbReference type="KEGG" id="lel:PVL30_005585"/>
<dbReference type="VEuPathDB" id="FungiDB:LELG_04865"/>
<dbReference type="STRING" id="379508.A5E5H6"/>
<dbReference type="Proteomes" id="UP000001996">
    <property type="component" value="Unassembled WGS sequence"/>
</dbReference>
<dbReference type="InParanoid" id="A5E5H6"/>
<evidence type="ECO:0000256" key="1">
    <source>
        <dbReference type="SAM" id="MobiDB-lite"/>
    </source>
</evidence>
<organism evidence="3 4">
    <name type="scientific">Lodderomyces elongisporus (strain ATCC 11503 / CBS 2605 / JCM 1781 / NBRC 1676 / NRRL YB-4239)</name>
    <name type="common">Yeast</name>
    <name type="synonym">Saccharomyces elongisporus</name>
    <dbReference type="NCBI Taxonomy" id="379508"/>
    <lineage>
        <taxon>Eukaryota</taxon>
        <taxon>Fungi</taxon>
        <taxon>Dikarya</taxon>
        <taxon>Ascomycota</taxon>
        <taxon>Saccharomycotina</taxon>
        <taxon>Pichiomycetes</taxon>
        <taxon>Debaryomycetaceae</taxon>
        <taxon>Candida/Lodderomyces clade</taxon>
        <taxon>Lodderomyces</taxon>
    </lineage>
</organism>
<feature type="domain" description="DnaJ homologue subfamily C member 28 conserved" evidence="2">
    <location>
        <begin position="290"/>
        <end position="362"/>
    </location>
</feature>
<evidence type="ECO:0000313" key="3">
    <source>
        <dbReference type="EMBL" id="EDK46684.1"/>
    </source>
</evidence>
<keyword evidence="4" id="KW-1185">Reference proteome</keyword>
<evidence type="ECO:0000259" key="2">
    <source>
        <dbReference type="Pfam" id="PF09350"/>
    </source>
</evidence>
<dbReference type="InterPro" id="IPR018961">
    <property type="entry name" value="DnaJ_homolog_subfam-C_membr-28"/>
</dbReference>
<dbReference type="OrthoDB" id="1922282at2759"/>
<feature type="compositionally biased region" description="Polar residues" evidence="1">
    <location>
        <begin position="98"/>
        <end position="108"/>
    </location>
</feature>
<protein>
    <recommendedName>
        <fullName evidence="2">DnaJ homologue subfamily C member 28 conserved domain-containing protein</fullName>
    </recommendedName>
</protein>
<dbReference type="PANTHER" id="PTHR39394">
    <property type="entry name" value="YALI0E31793P"/>
    <property type="match status" value="1"/>
</dbReference>
<dbReference type="Pfam" id="PF09350">
    <property type="entry name" value="DJC28_CD"/>
    <property type="match status" value="1"/>
</dbReference>
<accession>A5E5H6</accession>
<dbReference type="EMBL" id="CH981530">
    <property type="protein sequence ID" value="EDK46684.1"/>
    <property type="molecule type" value="Genomic_DNA"/>
</dbReference>
<evidence type="ECO:0000313" key="4">
    <source>
        <dbReference type="Proteomes" id="UP000001996"/>
    </source>
</evidence>
<dbReference type="eggNOG" id="ENOG502S3CA">
    <property type="taxonomic scope" value="Eukaryota"/>
</dbReference>
<dbReference type="AlphaFoldDB" id="A5E5H6"/>
<reference evidence="3 4" key="1">
    <citation type="journal article" date="2009" name="Nature">
        <title>Evolution of pathogenicity and sexual reproduction in eight Candida genomes.</title>
        <authorList>
            <person name="Butler G."/>
            <person name="Rasmussen M.D."/>
            <person name="Lin M.F."/>
            <person name="Santos M.A."/>
            <person name="Sakthikumar S."/>
            <person name="Munro C.A."/>
            <person name="Rheinbay E."/>
            <person name="Grabherr M."/>
            <person name="Forche A."/>
            <person name="Reedy J.L."/>
            <person name="Agrafioti I."/>
            <person name="Arnaud M.B."/>
            <person name="Bates S."/>
            <person name="Brown A.J."/>
            <person name="Brunke S."/>
            <person name="Costanzo M.C."/>
            <person name="Fitzpatrick D.A."/>
            <person name="de Groot P.W."/>
            <person name="Harris D."/>
            <person name="Hoyer L.L."/>
            <person name="Hube B."/>
            <person name="Klis F.M."/>
            <person name="Kodira C."/>
            <person name="Lennard N."/>
            <person name="Logue M.E."/>
            <person name="Martin R."/>
            <person name="Neiman A.M."/>
            <person name="Nikolaou E."/>
            <person name="Quail M.A."/>
            <person name="Quinn J."/>
            <person name="Santos M.C."/>
            <person name="Schmitzberger F.F."/>
            <person name="Sherlock G."/>
            <person name="Shah P."/>
            <person name="Silverstein K.A."/>
            <person name="Skrzypek M.S."/>
            <person name="Soll D."/>
            <person name="Staggs R."/>
            <person name="Stansfield I."/>
            <person name="Stumpf M.P."/>
            <person name="Sudbery P.E."/>
            <person name="Srikantha T."/>
            <person name="Zeng Q."/>
            <person name="Berman J."/>
            <person name="Berriman M."/>
            <person name="Heitman J."/>
            <person name="Gow N.A."/>
            <person name="Lorenz M.C."/>
            <person name="Birren B.W."/>
            <person name="Kellis M."/>
            <person name="Cuomo C.A."/>
        </authorList>
    </citation>
    <scope>NUCLEOTIDE SEQUENCE [LARGE SCALE GENOMIC DNA]</scope>
    <source>
        <strain evidence="4">ATCC 11503 / BCRC 21390 / CBS 2605 / JCM 1781 / NBRC 1676 / NRRL YB-4239</strain>
    </source>
</reference>
<dbReference type="HOGENOM" id="CLU_037974_0_0_1"/>
<dbReference type="PANTHER" id="PTHR39394:SF1">
    <property type="entry name" value="DNAJ HOMOLOGUE SUBFAMILY C MEMBER 28 CONSERVED DOMAIN-CONTAINING PROTEIN"/>
    <property type="match status" value="1"/>
</dbReference>
<gene>
    <name evidence="3" type="ORF">LELG_04865</name>
</gene>